<feature type="transmembrane region" description="Helical" evidence="5">
    <location>
        <begin position="104"/>
        <end position="124"/>
    </location>
</feature>
<dbReference type="PANTHER" id="PTHR33514">
    <property type="entry name" value="PROTEIN ABCI12, CHLOROPLASTIC"/>
    <property type="match status" value="1"/>
</dbReference>
<keyword evidence="7" id="KW-1185">Reference proteome</keyword>
<dbReference type="PANTHER" id="PTHR33514:SF13">
    <property type="entry name" value="PROTEIN ABCI12, CHLOROPLASTIC"/>
    <property type="match status" value="1"/>
</dbReference>
<evidence type="ECO:0000256" key="1">
    <source>
        <dbReference type="ARBA" id="ARBA00004141"/>
    </source>
</evidence>
<feature type="transmembrane region" description="Helical" evidence="5">
    <location>
        <begin position="234"/>
        <end position="252"/>
    </location>
</feature>
<evidence type="ECO:0000256" key="4">
    <source>
        <dbReference type="ARBA" id="ARBA00023136"/>
    </source>
</evidence>
<evidence type="ECO:0000313" key="7">
    <source>
        <dbReference type="Proteomes" id="UP001519289"/>
    </source>
</evidence>
<name>A0ABS4JWX2_9FIRM</name>
<reference evidence="6 7" key="1">
    <citation type="submission" date="2021-03" db="EMBL/GenBank/DDBJ databases">
        <title>Genomic Encyclopedia of Type Strains, Phase IV (KMG-IV): sequencing the most valuable type-strain genomes for metagenomic binning, comparative biology and taxonomic classification.</title>
        <authorList>
            <person name="Goeker M."/>
        </authorList>
    </citation>
    <scope>NUCLEOTIDE SEQUENCE [LARGE SCALE GENOMIC DNA]</scope>
    <source>
        <strain evidence="6 7">DSM 27138</strain>
    </source>
</reference>
<keyword evidence="2 5" id="KW-0812">Transmembrane</keyword>
<comment type="subcellular location">
    <subcellularLocation>
        <location evidence="1">Membrane</location>
        <topology evidence="1">Multi-pass membrane protein</topology>
    </subcellularLocation>
</comment>
<dbReference type="CDD" id="cd16914">
    <property type="entry name" value="EcfT"/>
    <property type="match status" value="1"/>
</dbReference>
<evidence type="ECO:0000313" key="6">
    <source>
        <dbReference type="EMBL" id="MBP2019411.1"/>
    </source>
</evidence>
<dbReference type="InterPro" id="IPR003339">
    <property type="entry name" value="ABC/ECF_trnsptr_transmembrane"/>
</dbReference>
<feature type="transmembrane region" description="Helical" evidence="5">
    <location>
        <begin position="62"/>
        <end position="83"/>
    </location>
</feature>
<accession>A0ABS4JWX2</accession>
<evidence type="ECO:0000256" key="2">
    <source>
        <dbReference type="ARBA" id="ARBA00022692"/>
    </source>
</evidence>
<evidence type="ECO:0000256" key="3">
    <source>
        <dbReference type="ARBA" id="ARBA00022989"/>
    </source>
</evidence>
<sequence>MIGALLYQRRGSWAESWDPRAKLLFVLFLGVDLMIDHRPGWMVLRAAAILLLWVLSRLPWRLLGYTLFSLLLLFVSTMVYHVYIVPGGDPGSGLVRGSMMCLQILGFVLLLGFLVHTTPPLVLAEGMEALLSPLKRLRVPVHEAVMIFTIALRFLPILAGEFDKVRKAQIARGAGFHRGRLSERLRGLLPLLVPVMVQALMRAEELATAMEARCYRGDVGRTRLRCYRMGPADWAVVAVGAACLVSGLTYAVQMLAMR</sequence>
<keyword evidence="4 5" id="KW-0472">Membrane</keyword>
<proteinExistence type="predicted"/>
<comment type="caution">
    <text evidence="6">The sequence shown here is derived from an EMBL/GenBank/DDBJ whole genome shotgun (WGS) entry which is preliminary data.</text>
</comment>
<evidence type="ECO:0000256" key="5">
    <source>
        <dbReference type="SAM" id="Phobius"/>
    </source>
</evidence>
<gene>
    <name evidence="6" type="ORF">J2Z79_002850</name>
</gene>
<dbReference type="Pfam" id="PF02361">
    <property type="entry name" value="CbiQ"/>
    <property type="match status" value="1"/>
</dbReference>
<dbReference type="Proteomes" id="UP001519289">
    <property type="component" value="Unassembled WGS sequence"/>
</dbReference>
<keyword evidence="3 5" id="KW-1133">Transmembrane helix</keyword>
<protein>
    <submittedName>
        <fullName evidence="6">Energy-coupling factor transport system permease protein</fullName>
    </submittedName>
</protein>
<dbReference type="EMBL" id="JAGGLG010000027">
    <property type="protein sequence ID" value="MBP2019411.1"/>
    <property type="molecule type" value="Genomic_DNA"/>
</dbReference>
<organism evidence="6 7">
    <name type="scientific">Symbiobacterium terraclitae</name>
    <dbReference type="NCBI Taxonomy" id="557451"/>
    <lineage>
        <taxon>Bacteria</taxon>
        <taxon>Bacillati</taxon>
        <taxon>Bacillota</taxon>
        <taxon>Clostridia</taxon>
        <taxon>Eubacteriales</taxon>
        <taxon>Symbiobacteriaceae</taxon>
        <taxon>Symbiobacterium</taxon>
    </lineage>
</organism>
<feature type="transmembrane region" description="Helical" evidence="5">
    <location>
        <begin position="39"/>
        <end position="56"/>
    </location>
</feature>
<dbReference type="RefSeq" id="WP_209467521.1">
    <property type="nucleotide sequence ID" value="NZ_JAGGLG010000027.1"/>
</dbReference>